<reference evidence="1" key="3">
    <citation type="submission" date="2023-05" db="EMBL/GenBank/DDBJ databases">
        <authorList>
            <person name="Smith C.H."/>
        </authorList>
    </citation>
    <scope>NUCLEOTIDE SEQUENCE</scope>
    <source>
        <strain evidence="1">CHS0354</strain>
        <tissue evidence="1">Mantle</tissue>
    </source>
</reference>
<reference evidence="1" key="1">
    <citation type="journal article" date="2021" name="Genome Biol. Evol.">
        <title>A High-Quality Reference Genome for a Parasitic Bivalve with Doubly Uniparental Inheritance (Bivalvia: Unionida).</title>
        <authorList>
            <person name="Smith C.H."/>
        </authorList>
    </citation>
    <scope>NUCLEOTIDE SEQUENCE</scope>
    <source>
        <strain evidence="1">CHS0354</strain>
    </source>
</reference>
<name>A0AAE0TEK7_9BIVA</name>
<organism evidence="1 2">
    <name type="scientific">Potamilus streckersoni</name>
    <dbReference type="NCBI Taxonomy" id="2493646"/>
    <lineage>
        <taxon>Eukaryota</taxon>
        <taxon>Metazoa</taxon>
        <taxon>Spiralia</taxon>
        <taxon>Lophotrochozoa</taxon>
        <taxon>Mollusca</taxon>
        <taxon>Bivalvia</taxon>
        <taxon>Autobranchia</taxon>
        <taxon>Heteroconchia</taxon>
        <taxon>Palaeoheterodonta</taxon>
        <taxon>Unionida</taxon>
        <taxon>Unionoidea</taxon>
        <taxon>Unionidae</taxon>
        <taxon>Ambleminae</taxon>
        <taxon>Lampsilini</taxon>
        <taxon>Potamilus</taxon>
    </lineage>
</organism>
<evidence type="ECO:0000313" key="2">
    <source>
        <dbReference type="Proteomes" id="UP001195483"/>
    </source>
</evidence>
<keyword evidence="2" id="KW-1185">Reference proteome</keyword>
<dbReference type="EMBL" id="JAEAOA010001757">
    <property type="protein sequence ID" value="KAK3608967.1"/>
    <property type="molecule type" value="Genomic_DNA"/>
</dbReference>
<accession>A0AAE0TEK7</accession>
<reference evidence="1" key="2">
    <citation type="journal article" date="2021" name="Genome Biol. Evol.">
        <title>Developing a high-quality reference genome for a parasitic bivalve with doubly uniparental inheritance (Bivalvia: Unionida).</title>
        <authorList>
            <person name="Smith C.H."/>
        </authorList>
    </citation>
    <scope>NUCLEOTIDE SEQUENCE</scope>
    <source>
        <strain evidence="1">CHS0354</strain>
        <tissue evidence="1">Mantle</tissue>
    </source>
</reference>
<gene>
    <name evidence="1" type="ORF">CHS0354_029308</name>
</gene>
<sequence>MPEQEIIETFSPLSVNVVLAKEKNRSLCFFVDYVKLNNVTVKTSIPFLFMTDALSGSEYFCSKRNTKVEGRAKKRYCVTKREHLT</sequence>
<dbReference type="AlphaFoldDB" id="A0AAE0TEK7"/>
<proteinExistence type="predicted"/>
<dbReference type="Proteomes" id="UP001195483">
    <property type="component" value="Unassembled WGS sequence"/>
</dbReference>
<evidence type="ECO:0000313" key="1">
    <source>
        <dbReference type="EMBL" id="KAK3608967.1"/>
    </source>
</evidence>
<dbReference type="Gene3D" id="3.10.10.10">
    <property type="entry name" value="HIV Type 1 Reverse Transcriptase, subunit A, domain 1"/>
    <property type="match status" value="1"/>
</dbReference>
<comment type="caution">
    <text evidence="1">The sequence shown here is derived from an EMBL/GenBank/DDBJ whole genome shotgun (WGS) entry which is preliminary data.</text>
</comment>
<protein>
    <submittedName>
        <fullName evidence="1">Uncharacterized protein</fullName>
    </submittedName>
</protein>